<dbReference type="PROSITE" id="PS00478">
    <property type="entry name" value="LIM_DOMAIN_1"/>
    <property type="match status" value="1"/>
</dbReference>
<dbReference type="PROSITE" id="PS50023">
    <property type="entry name" value="LIM_DOMAIN_2"/>
    <property type="match status" value="1"/>
</dbReference>
<keyword evidence="2 4" id="KW-0862">Zinc</keyword>
<feature type="domain" description="LIM zinc-binding" evidence="7">
    <location>
        <begin position="1684"/>
        <end position="1750"/>
    </location>
</feature>
<feature type="compositionally biased region" description="Basic and acidic residues" evidence="5">
    <location>
        <begin position="1488"/>
        <end position="1504"/>
    </location>
</feature>
<feature type="compositionally biased region" description="Polar residues" evidence="5">
    <location>
        <begin position="1409"/>
        <end position="1418"/>
    </location>
</feature>
<dbReference type="Pfam" id="PF00412">
    <property type="entry name" value="LIM"/>
    <property type="match status" value="1"/>
</dbReference>
<dbReference type="PANTHER" id="PTHR46767">
    <property type="entry name" value="LIM DOMAIN ONLY PROTEIN 7"/>
    <property type="match status" value="1"/>
</dbReference>
<feature type="compositionally biased region" description="Basic and acidic residues" evidence="5">
    <location>
        <begin position="597"/>
        <end position="607"/>
    </location>
</feature>
<feature type="compositionally biased region" description="Acidic residues" evidence="5">
    <location>
        <begin position="645"/>
        <end position="662"/>
    </location>
</feature>
<dbReference type="InterPro" id="IPR029978">
    <property type="entry name" value="LMO-7"/>
</dbReference>
<feature type="region of interest" description="Disordered" evidence="5">
    <location>
        <begin position="1001"/>
        <end position="1352"/>
    </location>
</feature>
<feature type="region of interest" description="Disordered" evidence="5">
    <location>
        <begin position="174"/>
        <end position="268"/>
    </location>
</feature>
<dbReference type="CDD" id="cd21208">
    <property type="entry name" value="CH_LMO7-like"/>
    <property type="match status" value="1"/>
</dbReference>
<feature type="region of interest" description="Disordered" evidence="5">
    <location>
        <begin position="308"/>
        <end position="327"/>
    </location>
</feature>
<gene>
    <name evidence="10" type="primary">LOC106154675</name>
</gene>
<dbReference type="Gene3D" id="2.30.42.10">
    <property type="match status" value="1"/>
</dbReference>
<dbReference type="PROSITE" id="PS50021">
    <property type="entry name" value="CH"/>
    <property type="match status" value="1"/>
</dbReference>
<dbReference type="GO" id="GO:0046872">
    <property type="term" value="F:metal ion binding"/>
    <property type="evidence" value="ECO:0007669"/>
    <property type="project" value="UniProtKB-KW"/>
</dbReference>
<feature type="compositionally biased region" description="Low complexity" evidence="5">
    <location>
        <begin position="819"/>
        <end position="836"/>
    </location>
</feature>
<feature type="compositionally biased region" description="Basic and acidic residues" evidence="5">
    <location>
        <begin position="1022"/>
        <end position="1039"/>
    </location>
</feature>
<feature type="compositionally biased region" description="Basic and acidic residues" evidence="5">
    <location>
        <begin position="1664"/>
        <end position="1673"/>
    </location>
</feature>
<feature type="region of interest" description="Disordered" evidence="5">
    <location>
        <begin position="1364"/>
        <end position="1681"/>
    </location>
</feature>
<organism evidence="9 10">
    <name type="scientific">Lingula anatina</name>
    <name type="common">Brachiopod</name>
    <name type="synonym">Lingula unguis</name>
    <dbReference type="NCBI Taxonomy" id="7574"/>
    <lineage>
        <taxon>Eukaryota</taxon>
        <taxon>Metazoa</taxon>
        <taxon>Spiralia</taxon>
        <taxon>Lophotrochozoa</taxon>
        <taxon>Brachiopoda</taxon>
        <taxon>Linguliformea</taxon>
        <taxon>Lingulata</taxon>
        <taxon>Lingulida</taxon>
        <taxon>Linguloidea</taxon>
        <taxon>Lingulidae</taxon>
        <taxon>Lingula</taxon>
    </lineage>
</organism>
<dbReference type="Pfam" id="PF00595">
    <property type="entry name" value="PDZ"/>
    <property type="match status" value="1"/>
</dbReference>
<evidence type="ECO:0000256" key="1">
    <source>
        <dbReference type="ARBA" id="ARBA00022723"/>
    </source>
</evidence>
<proteinExistence type="predicted"/>
<feature type="compositionally biased region" description="Basic and acidic residues" evidence="5">
    <location>
        <begin position="1459"/>
        <end position="1474"/>
    </location>
</feature>
<sequence length="1756" mass="202135">MADSSEPVESNWSFRSRIDEELEFYTDMALHETQRWIEAVTRKKFAYPDDPRKSLENGVLLCELLNCLRPGSVRRINRLPTPIAGIDNLNVFLEACEEQVGLKNSQLFNPSELQDLSTRAIADTDQIKQEIEKRLRSVAITVYWLGKTVEGTYNGPQLDFSAFTGLIKNQGTGSLFEHTPRAHTRQDSADSYEHSSAYGSYRSEDVNHKTSTPGHHSNTSYDSVEQPRFLQDISTGSGHHQRENSYDSFGSFDRHNSDDNSFENMPVRNNMQHYGSAGNLSHSGQLRYSATLDGLYSDEVPSMQQKASKFDVHHRSNPDLTKTYTFGLPAEHQGRYRSGSTQNIHHQRFSSTDSLDGNSYGNHSRQSSGSSENAFSKSVRRTSTANLPYDPLQFIKVGKAPLAEEAKETITLVKEVKELKKKIEHEDEDWQSVGEADWHANLSSWKQRRRSKSSHSYQVKEDLDNMFQEEEPKSGRGIKSFAEMRKEREARRSFNYFPYNDGDEDENVFSNIPKREDRTEKLDWRKEKSKSMDLSSYKQDKKSEEKEDRGSKLANLRSRYEDLDSAKMPPPRSPPKPAPRKPKQEPIIPVEDVIVESNHKHSHDGSHSESSTDVEAQNKRNKATEREIIPTSTASLQMVPKKQTEEEEEEETEESEEEESEDEKDKSKPLSQPFRPFVSSNSRGSLHGMVEEKVTIVKQTERETTFGFTLKGGRDQCAPLVVDTVNVGSSADVCGLDEGDEVISVNGDEVAELFRGSVMLKVNQSLKKGKVEIIVRRTKEASLKINARLPLKEPEAVSNKLVDYDSESDSEKKTEKETAAPQVEEQQVQTQVQPVENGLSSPPSTDTFTSEDEKQREKDAEVTRIKKENIKRRSDFLGLEKDTVDSGAKPLTSTWPPKMEVSQTIQLQKPAQNPPQTSHEVQATVGKEFSFQVQEDKSKDIEAKEREIIENLEREEQLKNINKSASLPAHARAMSMEHLRSVGTTSKEIEIESRVAKDFESALQQQPRKSASLNRRSFFSIDEERKRMEEWGKEQERRRQPSHRPFLQKANTVASLKEQYEREQQQLQEQYKKDQQRAQELKINLVQPQQQKQQEKKSTPLSVEAKPPQQTSNFAPYQWTIRAQQQQPVESEKDRNLKEEEEKRKVQEEQERLDRELKERQKEEEEEKMRLYNLENQRREEERRQEEMERKKQEELEIQKLKDREDQLKMMEERLRQEQEKLRMEAERLRREKSDRQKQWDEQEEDQTTQEQEPVQRPQQPKLASAAPWQEPPKKFSPVSFKKDSYVNYPKPFSRSPDHQEVHRSSWEQPAPNFLDNRGPFERNQGHPEEPIEEKPVARVMTPPQKHQAAVISPEQRLHQLVHTEDNEEVPQPKTFSQQLQQPKPSKLEPVMTREDVLKMSRNPAPTWRPSQPEQTTVEGVHKPVAVKSQDEDPKKNRPNINAVPKTRLLKSDGWILSEDERQKKQKRRSEIMRKQGFNPQEHWVVQEAERRRLAEQNERERLQKLQSRHSAQGPSNAAHNKIDQEPFQTRDDSQKNWNSLHSEQPQPKRDASPPLKPIPDSIKQSLMDRVSSTERISPPRSPTRPTPQPAHHHLQQPETSQTFRSPLIQIQPQQSKPAYQQQRWDSQDAPSITSGPQPMSSRQPPTPEKEPPPPPAKPPRSAPGKESRKEPVDPSVLSVSGKQKCSHCNKELGRGAAMVIESLNLFYHVQCFRCCVCHAALGNGSTGADVRVRVSKLHCKNCYSNDEGISFLGTF</sequence>
<dbReference type="RefSeq" id="XP_013384557.1">
    <property type="nucleotide sequence ID" value="XM_013529103.1"/>
</dbReference>
<dbReference type="InterPro" id="IPR001715">
    <property type="entry name" value="CH_dom"/>
</dbReference>
<evidence type="ECO:0000256" key="2">
    <source>
        <dbReference type="ARBA" id="ARBA00022833"/>
    </source>
</evidence>
<evidence type="ECO:0000313" key="9">
    <source>
        <dbReference type="Proteomes" id="UP000085678"/>
    </source>
</evidence>
<dbReference type="InParanoid" id="A0A1S3HEQ4"/>
<evidence type="ECO:0000256" key="5">
    <source>
        <dbReference type="SAM" id="MobiDB-lite"/>
    </source>
</evidence>
<dbReference type="PANTHER" id="PTHR46767:SF2">
    <property type="entry name" value="LIM DOMAIN 7B"/>
    <property type="match status" value="1"/>
</dbReference>
<feature type="compositionally biased region" description="Polar residues" evidence="5">
    <location>
        <begin position="891"/>
        <end position="921"/>
    </location>
</feature>
<feature type="compositionally biased region" description="Polar residues" evidence="5">
    <location>
        <begin position="1002"/>
        <end position="1017"/>
    </location>
</feature>
<dbReference type="CDD" id="cd08368">
    <property type="entry name" value="LIM"/>
    <property type="match status" value="1"/>
</dbReference>
<feature type="compositionally biased region" description="Pro residues" evidence="5">
    <location>
        <begin position="1580"/>
        <end position="1589"/>
    </location>
</feature>
<feature type="compositionally biased region" description="Basic and acidic residues" evidence="5">
    <location>
        <begin position="538"/>
        <end position="551"/>
    </location>
</feature>
<accession>A0A1S3HEQ4</accession>
<name>A0A1S3HEQ4_LINAN</name>
<keyword evidence="9" id="KW-1185">Reference proteome</keyword>
<feature type="compositionally biased region" description="Polar residues" evidence="5">
    <location>
        <begin position="1374"/>
        <end position="1384"/>
    </location>
</feature>
<dbReference type="InterPro" id="IPR036872">
    <property type="entry name" value="CH_dom_sf"/>
</dbReference>
<feature type="compositionally biased region" description="Polar residues" evidence="5">
    <location>
        <begin position="1108"/>
        <end position="1129"/>
    </location>
</feature>
<keyword evidence="3 4" id="KW-0440">LIM domain</keyword>
<feature type="domain" description="Calponin-homology (CH)" evidence="6">
    <location>
        <begin position="27"/>
        <end position="135"/>
    </location>
</feature>
<feature type="compositionally biased region" description="Pro residues" evidence="5">
    <location>
        <begin position="568"/>
        <end position="577"/>
    </location>
</feature>
<evidence type="ECO:0000256" key="3">
    <source>
        <dbReference type="ARBA" id="ARBA00023038"/>
    </source>
</evidence>
<dbReference type="CDD" id="cd00136">
    <property type="entry name" value="PDZ_canonical"/>
    <property type="match status" value="1"/>
</dbReference>
<feature type="compositionally biased region" description="Basic and acidic residues" evidence="5">
    <location>
        <begin position="1130"/>
        <end position="1241"/>
    </location>
</feature>
<evidence type="ECO:0000256" key="4">
    <source>
        <dbReference type="PROSITE-ProRule" id="PRU00125"/>
    </source>
</evidence>
<evidence type="ECO:0000259" key="7">
    <source>
        <dbReference type="PROSITE" id="PS50023"/>
    </source>
</evidence>
<feature type="compositionally biased region" description="Polar residues" evidence="5">
    <location>
        <begin position="1629"/>
        <end position="1641"/>
    </location>
</feature>
<feature type="compositionally biased region" description="Polar residues" evidence="5">
    <location>
        <begin position="338"/>
        <end position="379"/>
    </location>
</feature>
<feature type="region of interest" description="Disordered" evidence="5">
    <location>
        <begin position="444"/>
        <end position="479"/>
    </location>
</feature>
<feature type="compositionally biased region" description="Pro residues" evidence="5">
    <location>
        <begin position="1653"/>
        <end position="1662"/>
    </location>
</feature>
<feature type="region of interest" description="Disordered" evidence="5">
    <location>
        <begin position="800"/>
        <end position="921"/>
    </location>
</feature>
<dbReference type="Proteomes" id="UP000085678">
    <property type="component" value="Unplaced"/>
</dbReference>
<dbReference type="Gene3D" id="1.10.418.10">
    <property type="entry name" value="Calponin-like domain"/>
    <property type="match status" value="1"/>
</dbReference>
<dbReference type="Gene3D" id="2.10.110.10">
    <property type="entry name" value="Cysteine Rich Protein"/>
    <property type="match status" value="1"/>
</dbReference>
<feature type="domain" description="PDZ" evidence="8">
    <location>
        <begin position="693"/>
        <end position="781"/>
    </location>
</feature>
<feature type="compositionally biased region" description="Polar residues" evidence="5">
    <location>
        <begin position="838"/>
        <end position="848"/>
    </location>
</feature>
<protein>
    <submittedName>
        <fullName evidence="10">LIM and calponin homology domains-containing protein 1 isoform X2</fullName>
    </submittedName>
</protein>
<dbReference type="SMART" id="SM00228">
    <property type="entry name" value="PDZ"/>
    <property type="match status" value="1"/>
</dbReference>
<feature type="compositionally biased region" description="Basic and acidic residues" evidence="5">
    <location>
        <begin position="809"/>
        <end position="818"/>
    </location>
</feature>
<evidence type="ECO:0000313" key="10">
    <source>
        <dbReference type="RefSeq" id="XP_013384557.1"/>
    </source>
</evidence>
<feature type="compositionally biased region" description="Basic and acidic residues" evidence="5">
    <location>
        <begin position="851"/>
        <end position="884"/>
    </location>
</feature>
<feature type="compositionally biased region" description="Basic and acidic residues" evidence="5">
    <location>
        <begin position="1521"/>
        <end position="1535"/>
    </location>
</feature>
<dbReference type="InterPro" id="IPR001478">
    <property type="entry name" value="PDZ"/>
</dbReference>
<dbReference type="Pfam" id="PF00307">
    <property type="entry name" value="CH"/>
    <property type="match status" value="1"/>
</dbReference>
<feature type="compositionally biased region" description="Basic and acidic residues" evidence="5">
    <location>
        <begin position="1319"/>
        <end position="1337"/>
    </location>
</feature>
<dbReference type="PROSITE" id="PS50106">
    <property type="entry name" value="PDZ"/>
    <property type="match status" value="1"/>
</dbReference>
<evidence type="ECO:0000259" key="6">
    <source>
        <dbReference type="PROSITE" id="PS50021"/>
    </source>
</evidence>
<keyword evidence="1 4" id="KW-0479">Metal-binding</keyword>
<dbReference type="GeneID" id="106154675"/>
<feature type="compositionally biased region" description="Basic and acidic residues" evidence="5">
    <location>
        <begin position="616"/>
        <end position="628"/>
    </location>
</feature>
<feature type="compositionally biased region" description="Polar residues" evidence="5">
    <location>
        <begin position="209"/>
        <end position="223"/>
    </location>
</feature>
<dbReference type="OrthoDB" id="15627at2759"/>
<feature type="compositionally biased region" description="Low complexity" evidence="5">
    <location>
        <begin position="1610"/>
        <end position="1623"/>
    </location>
</feature>
<dbReference type="GO" id="GO:0030155">
    <property type="term" value="P:regulation of cell adhesion"/>
    <property type="evidence" value="ECO:0007669"/>
    <property type="project" value="InterPro"/>
</dbReference>
<evidence type="ECO:0000259" key="8">
    <source>
        <dbReference type="PROSITE" id="PS50106"/>
    </source>
</evidence>
<reference evidence="10" key="1">
    <citation type="submission" date="2025-08" db="UniProtKB">
        <authorList>
            <consortium name="RefSeq"/>
        </authorList>
    </citation>
    <scope>IDENTIFICATION</scope>
    <source>
        <tissue evidence="10">Gonads</tissue>
    </source>
</reference>
<feature type="compositionally biased region" description="Basic and acidic residues" evidence="5">
    <location>
        <begin position="178"/>
        <end position="193"/>
    </location>
</feature>
<dbReference type="InterPro" id="IPR001781">
    <property type="entry name" value="Znf_LIM"/>
</dbReference>
<feature type="region of interest" description="Disordered" evidence="5">
    <location>
        <begin position="332"/>
        <end position="379"/>
    </location>
</feature>
<dbReference type="SMART" id="SM00033">
    <property type="entry name" value="CH"/>
    <property type="match status" value="1"/>
</dbReference>
<dbReference type="SUPFAM" id="SSF47576">
    <property type="entry name" value="Calponin-homology domain, CH-domain"/>
    <property type="match status" value="1"/>
</dbReference>
<feature type="compositionally biased region" description="Polar residues" evidence="5">
    <location>
        <begin position="1536"/>
        <end position="1546"/>
    </location>
</feature>
<feature type="compositionally biased region" description="Basic and acidic residues" evidence="5">
    <location>
        <begin position="1058"/>
        <end position="1080"/>
    </location>
</feature>
<dbReference type="SMART" id="SM00132">
    <property type="entry name" value="LIM"/>
    <property type="match status" value="1"/>
</dbReference>
<dbReference type="InterPro" id="IPR036034">
    <property type="entry name" value="PDZ_sf"/>
</dbReference>
<feature type="compositionally biased region" description="Basic and acidic residues" evidence="5">
    <location>
        <begin position="308"/>
        <end position="317"/>
    </location>
</feature>
<feature type="region of interest" description="Disordered" evidence="5">
    <location>
        <begin position="493"/>
        <end position="686"/>
    </location>
</feature>
<dbReference type="STRING" id="7574.A0A1S3HEQ4"/>
<feature type="compositionally biased region" description="Polar residues" evidence="5">
    <location>
        <begin position="1505"/>
        <end position="1519"/>
    </location>
</feature>
<feature type="compositionally biased region" description="Basic and acidic residues" evidence="5">
    <location>
        <begin position="1296"/>
        <end position="1306"/>
    </location>
</feature>
<dbReference type="SUPFAM" id="SSF50156">
    <property type="entry name" value="PDZ domain-like"/>
    <property type="match status" value="1"/>
</dbReference>
<feature type="compositionally biased region" description="Low complexity" evidence="5">
    <location>
        <begin position="1249"/>
        <end position="1261"/>
    </location>
</feature>
<feature type="compositionally biased region" description="Basic and acidic residues" evidence="5">
    <location>
        <begin position="513"/>
        <end position="531"/>
    </location>
</feature>
<dbReference type="GO" id="GO:0023051">
    <property type="term" value="P:regulation of signaling"/>
    <property type="evidence" value="ECO:0007669"/>
    <property type="project" value="InterPro"/>
</dbReference>